<dbReference type="AlphaFoldDB" id="A0A3P8Y7J5"/>
<dbReference type="InterPro" id="IPR026700">
    <property type="entry name" value="CCDC142"/>
</dbReference>
<feature type="domain" description="Coiled-coil protein 142 C-terminal" evidence="2">
    <location>
        <begin position="419"/>
        <end position="871"/>
    </location>
</feature>
<dbReference type="FunCoup" id="A0A3P8Y7J5">
    <property type="interactions" value="1"/>
</dbReference>
<dbReference type="PANTHER" id="PTHR21436:SF2">
    <property type="entry name" value="COILED-COIL DOMAIN-CONTAINING PROTEIN 142"/>
    <property type="match status" value="1"/>
</dbReference>
<reference evidence="4" key="1">
    <citation type="journal article" date="2014" name="PLoS ONE">
        <title>The genome and linkage map of the northern pike (Esox lucius): conserved synteny revealed between the salmonid sister group and the Neoteleostei.</title>
        <authorList>
            <person name="Rondeau E.B."/>
            <person name="Minkley D.R."/>
            <person name="Leong J.S."/>
            <person name="Messmer A.M."/>
            <person name="Jantzen J.R."/>
            <person name="von Schalburg K.R."/>
            <person name="Lemon C."/>
            <person name="Bird N.H."/>
            <person name="Koop B.F."/>
        </authorList>
    </citation>
    <scope>NUCLEOTIDE SEQUENCE</scope>
</reference>
<accession>A0A3P8Y7J5</accession>
<dbReference type="Proteomes" id="UP000265140">
    <property type="component" value="Chromosome 4"/>
</dbReference>
<sequence>CPGLMARSFSRLQQLEQGMLGLSAQCQVLRSPLTGQLQSCVRGLSTEGSFYHHPRSAALSQHYGQLQGLLEQRAQLLFLHEYARCTRVAMLYVNKLTSLLERELGLLTNRSRVLERPNSAWCFGMEATCQELRVHVSHWESLCAKARSDVWLRTTLFQRTETLAVMRRTLRVLGLQALVLMEQCIYTALSALASAQLARVPRDALEDLLAGVEVFNQVLEEQRVKRGDSRWRTQTLLLSDWYGPSRMQAARGSTFPAPLPVVELMRIMSEHRGQIAAEQLYQWASQQSCLYSQALHKPGPDGPSLESSPRATSYESGTGQPFSRSCDSPFTAFIRQDTKTLEILFQALVSATDMLAPHIANRPMAERTHTPEYSPRGCEAGSSPTDEARLEMKRPKSVQWLDVGQSGACVELFGRYRTMLWREFGQALIHRFHHPPRRSSLGSVNQWSDQMVLQLVKWLNHNCRAEVFPEECRGVVDDFTLQLLSNAVFRHWDEVMCAALGSGLKDKCLPGVDQENCMVMTGTMGHLSQLFPPLVTVLRCLHTSSTTLMLFWPGDLLYRYSRSYCRAVASVQTSTFWVMSKAYQFLSSWSLNKFLLITLGDLKVLRASVERLLRHVETVSVVGNHHLLKQQAAQLTQGVMDLQVFSERVLRIFSMDCKRMSEEIFEQTMPSAKHWRVNYKTEFPSCPSDYAASAAQSVIGQVLEGVQPLPKEAWAPALTEAMTAFMEAWMEHILKQKIKFSIQGALQLKQDFDLIRDLIRSEEYSLSEEIHQRLLSLRVFHQVDNAIVCLLQQPVSKPYMPSRGWEPFRRCCPSSADVVDQSSSSQNTFESMDLQAACQQALAQAEGSMTPELLASTPQESYLAVAQQEWLDLRIHNGNRWKLPGLQCLTRSEP</sequence>
<keyword evidence="4" id="KW-1185">Reference proteome</keyword>
<proteinExistence type="predicted"/>
<evidence type="ECO:0000313" key="3">
    <source>
        <dbReference type="Ensembl" id="ENSELUP00000012658.3"/>
    </source>
</evidence>
<organism evidence="3 4">
    <name type="scientific">Esox lucius</name>
    <name type="common">Northern pike</name>
    <dbReference type="NCBI Taxonomy" id="8010"/>
    <lineage>
        <taxon>Eukaryota</taxon>
        <taxon>Metazoa</taxon>
        <taxon>Chordata</taxon>
        <taxon>Craniata</taxon>
        <taxon>Vertebrata</taxon>
        <taxon>Euteleostomi</taxon>
        <taxon>Actinopterygii</taxon>
        <taxon>Neopterygii</taxon>
        <taxon>Teleostei</taxon>
        <taxon>Protacanthopterygii</taxon>
        <taxon>Esociformes</taxon>
        <taxon>Esocidae</taxon>
        <taxon>Esox</taxon>
    </lineage>
</organism>
<evidence type="ECO:0000259" key="2">
    <source>
        <dbReference type="Pfam" id="PF14923"/>
    </source>
</evidence>
<dbReference type="PANTHER" id="PTHR21436">
    <property type="entry name" value="COILED-COIL DOMAIN-CONTAINING PROTEIN 142"/>
    <property type="match status" value="1"/>
</dbReference>
<evidence type="ECO:0000256" key="1">
    <source>
        <dbReference type="SAM" id="MobiDB-lite"/>
    </source>
</evidence>
<protein>
    <submittedName>
        <fullName evidence="3">Coiled-coil domain containing 142</fullName>
    </submittedName>
</protein>
<dbReference type="Pfam" id="PF14923">
    <property type="entry name" value="CCDC142"/>
    <property type="match status" value="1"/>
</dbReference>
<dbReference type="InParanoid" id="A0A3P8Y7J5"/>
<name>A0A3P8Y7J5_ESOLU</name>
<dbReference type="InterPro" id="IPR055350">
    <property type="entry name" value="CCDC142_C"/>
</dbReference>
<dbReference type="Bgee" id="ENSELUG00000012893">
    <property type="expression patterns" value="Expressed in ovary and 14 other cell types or tissues"/>
</dbReference>
<reference evidence="3" key="2">
    <citation type="submission" date="2020-02" db="EMBL/GenBank/DDBJ databases">
        <title>Esox lucius (northern pike) genome, fEsoLuc1, primary haplotype.</title>
        <authorList>
            <person name="Myers G."/>
            <person name="Karagic N."/>
            <person name="Meyer A."/>
            <person name="Pippel M."/>
            <person name="Reichard M."/>
            <person name="Winkler S."/>
            <person name="Tracey A."/>
            <person name="Sims Y."/>
            <person name="Howe K."/>
            <person name="Rhie A."/>
            <person name="Formenti G."/>
            <person name="Durbin R."/>
            <person name="Fedrigo O."/>
            <person name="Jarvis E.D."/>
        </authorList>
    </citation>
    <scope>NUCLEOTIDE SEQUENCE [LARGE SCALE GENOMIC DNA]</scope>
</reference>
<dbReference type="OMA" id="TWEQLQH"/>
<feature type="compositionally biased region" description="Polar residues" evidence="1">
    <location>
        <begin position="305"/>
        <end position="324"/>
    </location>
</feature>
<evidence type="ECO:0000313" key="4">
    <source>
        <dbReference type="Proteomes" id="UP000265140"/>
    </source>
</evidence>
<feature type="region of interest" description="Disordered" evidence="1">
    <location>
        <begin position="294"/>
        <end position="324"/>
    </location>
</feature>
<dbReference type="GeneTree" id="ENSGT00390000009871"/>
<reference evidence="3" key="4">
    <citation type="submission" date="2025-09" db="UniProtKB">
        <authorList>
            <consortium name="Ensembl"/>
        </authorList>
    </citation>
    <scope>IDENTIFICATION</scope>
</reference>
<dbReference type="Ensembl" id="ENSELUT00000021015.3">
    <property type="protein sequence ID" value="ENSELUP00000012658.3"/>
    <property type="gene ID" value="ENSELUG00000012893.3"/>
</dbReference>
<reference evidence="3" key="3">
    <citation type="submission" date="2025-08" db="UniProtKB">
        <authorList>
            <consortium name="Ensembl"/>
        </authorList>
    </citation>
    <scope>IDENTIFICATION</scope>
</reference>